<comment type="caution">
    <text evidence="2">The sequence shown here is derived from an EMBL/GenBank/DDBJ whole genome shotgun (WGS) entry which is preliminary data.</text>
</comment>
<evidence type="ECO:0000259" key="1">
    <source>
        <dbReference type="SMART" id="SM00481"/>
    </source>
</evidence>
<dbReference type="Proteomes" id="UP001260872">
    <property type="component" value="Unassembled WGS sequence"/>
</dbReference>
<name>A0ABU1FUD2_9MICC</name>
<dbReference type="InterPro" id="IPR004013">
    <property type="entry name" value="PHP_dom"/>
</dbReference>
<dbReference type="InterPro" id="IPR052018">
    <property type="entry name" value="PHP_domain"/>
</dbReference>
<dbReference type="EMBL" id="JAVKGT010000014">
    <property type="protein sequence ID" value="MDR5711862.1"/>
    <property type="molecule type" value="Genomic_DNA"/>
</dbReference>
<dbReference type="PANTHER" id="PTHR42924:SF3">
    <property type="entry name" value="POLYMERASE_HISTIDINOL PHOSPHATASE N-TERMINAL DOMAIN-CONTAINING PROTEIN"/>
    <property type="match status" value="1"/>
</dbReference>
<organism evidence="2 3">
    <name type="scientific">Nesterenkonia flava</name>
    <dbReference type="NCBI Taxonomy" id="469799"/>
    <lineage>
        <taxon>Bacteria</taxon>
        <taxon>Bacillati</taxon>
        <taxon>Actinomycetota</taxon>
        <taxon>Actinomycetes</taxon>
        <taxon>Micrococcales</taxon>
        <taxon>Micrococcaceae</taxon>
        <taxon>Nesterenkonia</taxon>
    </lineage>
</organism>
<feature type="domain" description="Polymerase/histidinol phosphatase N-terminal" evidence="1">
    <location>
        <begin position="3"/>
        <end position="68"/>
    </location>
</feature>
<reference evidence="3" key="1">
    <citation type="submission" date="2023-07" db="EMBL/GenBank/DDBJ databases">
        <title>Description of three actinobacteria isolated from air of manufacturing shop in a pharmaceutical factory.</title>
        <authorList>
            <person name="Zhang D.-F."/>
        </authorList>
    </citation>
    <scope>NUCLEOTIDE SEQUENCE [LARGE SCALE GENOMIC DNA]</scope>
    <source>
        <strain evidence="3">CCTCC AB 207010</strain>
    </source>
</reference>
<dbReference type="PANTHER" id="PTHR42924">
    <property type="entry name" value="EXONUCLEASE"/>
    <property type="match status" value="1"/>
</dbReference>
<dbReference type="Gene3D" id="1.10.150.650">
    <property type="match status" value="1"/>
</dbReference>
<keyword evidence="3" id="KW-1185">Reference proteome</keyword>
<accession>A0ABU1FUD2</accession>
<protein>
    <submittedName>
        <fullName evidence="2">PHP domain-containing protein</fullName>
    </submittedName>
</protein>
<dbReference type="InterPro" id="IPR016195">
    <property type="entry name" value="Pol/histidinol_Pase-like"/>
</dbReference>
<proteinExistence type="predicted"/>
<dbReference type="RefSeq" id="WP_310537239.1">
    <property type="nucleotide sequence ID" value="NZ_BAAAOC010000001.1"/>
</dbReference>
<dbReference type="SMART" id="SM00481">
    <property type="entry name" value="POLIIIAc"/>
    <property type="match status" value="1"/>
</dbReference>
<evidence type="ECO:0000313" key="3">
    <source>
        <dbReference type="Proteomes" id="UP001260872"/>
    </source>
</evidence>
<evidence type="ECO:0000313" key="2">
    <source>
        <dbReference type="EMBL" id="MDR5711862.1"/>
    </source>
</evidence>
<dbReference type="Pfam" id="PF02811">
    <property type="entry name" value="PHP"/>
    <property type="match status" value="1"/>
</dbReference>
<dbReference type="SUPFAM" id="SSF89550">
    <property type="entry name" value="PHP domain-like"/>
    <property type="match status" value="1"/>
</dbReference>
<dbReference type="InterPro" id="IPR003141">
    <property type="entry name" value="Pol/His_phosphatase_N"/>
</dbReference>
<dbReference type="Gene3D" id="3.20.20.140">
    <property type="entry name" value="Metal-dependent hydrolases"/>
    <property type="match status" value="1"/>
</dbReference>
<dbReference type="CDD" id="cd07438">
    <property type="entry name" value="PHP_HisPPase_AMP"/>
    <property type="match status" value="1"/>
</dbReference>
<gene>
    <name evidence="2" type="ORF">RH857_06900</name>
</gene>
<sequence>MSFDLHTHSLVSDGTQPPADVVAAAARAGLEGIALTDHDTTAGWDEAIAAAQQHGLLLLPGMEITTKTSNGISVHMLSYLHDPEHAGLVAAIAEAREGRVERAKRICALLAEDFPITWDSVVEHVGPDATIGRPHLADALVAAGVVGTRSEAFQKYLHSRSRYYVPQDNISPTAAIRLVLEAGGIPVLAHGMASSRGRTVSVDQLEEMIEAGLAGVEVWHRDNPDQGRELLLDLARRHDLLTTGSSDYHGDGKPNPIGENTTDAATVAHILERATGSPAYGEFRAA</sequence>